<gene>
    <name evidence="1" type="ORF">Adt_33559</name>
</gene>
<dbReference type="EMBL" id="JBFOLK010000010">
    <property type="protein sequence ID" value="KAL2480593.1"/>
    <property type="molecule type" value="Genomic_DNA"/>
</dbReference>
<evidence type="ECO:0000313" key="2">
    <source>
        <dbReference type="Proteomes" id="UP001604336"/>
    </source>
</evidence>
<evidence type="ECO:0000313" key="1">
    <source>
        <dbReference type="EMBL" id="KAL2480593.1"/>
    </source>
</evidence>
<protein>
    <submittedName>
        <fullName evidence="1">Uncharacterized protein</fullName>
    </submittedName>
</protein>
<sequence length="166" mass="17927">MHALPKEAQLLGHVAACSSHGAQLRSRTSPTRTRPPCSLLLPWSTASLKGLSHRLGHVATCFSHGAQLRSRASPFMTRPLCSLLLPCSTASLKGLSHWDSATLQLALPIEHSFAQGPLPLRLGHHVACSSHRAQLRLRASPTETQPPRNLLLLWSTASLKGLSHIP</sequence>
<organism evidence="1 2">
    <name type="scientific">Abeliophyllum distichum</name>
    <dbReference type="NCBI Taxonomy" id="126358"/>
    <lineage>
        <taxon>Eukaryota</taxon>
        <taxon>Viridiplantae</taxon>
        <taxon>Streptophyta</taxon>
        <taxon>Embryophyta</taxon>
        <taxon>Tracheophyta</taxon>
        <taxon>Spermatophyta</taxon>
        <taxon>Magnoliopsida</taxon>
        <taxon>eudicotyledons</taxon>
        <taxon>Gunneridae</taxon>
        <taxon>Pentapetalae</taxon>
        <taxon>asterids</taxon>
        <taxon>lamiids</taxon>
        <taxon>Lamiales</taxon>
        <taxon>Oleaceae</taxon>
        <taxon>Forsythieae</taxon>
        <taxon>Abeliophyllum</taxon>
    </lineage>
</organism>
<keyword evidence="2" id="KW-1185">Reference proteome</keyword>
<reference evidence="2" key="1">
    <citation type="submission" date="2024-07" db="EMBL/GenBank/DDBJ databases">
        <title>Two chromosome-level genome assemblies of Korean endemic species Abeliophyllum distichum and Forsythia ovata (Oleaceae).</title>
        <authorList>
            <person name="Jang H."/>
        </authorList>
    </citation>
    <scope>NUCLEOTIDE SEQUENCE [LARGE SCALE GENOMIC DNA]</scope>
</reference>
<dbReference type="Proteomes" id="UP001604336">
    <property type="component" value="Unassembled WGS sequence"/>
</dbReference>
<accession>A0ABD1QYK8</accession>
<comment type="caution">
    <text evidence="1">The sequence shown here is derived from an EMBL/GenBank/DDBJ whole genome shotgun (WGS) entry which is preliminary data.</text>
</comment>
<name>A0ABD1QYK8_9LAMI</name>
<proteinExistence type="predicted"/>
<dbReference type="AlphaFoldDB" id="A0ABD1QYK8"/>